<evidence type="ECO:0008006" key="3">
    <source>
        <dbReference type="Google" id="ProtNLM"/>
    </source>
</evidence>
<proteinExistence type="predicted"/>
<keyword evidence="2" id="KW-1185">Reference proteome</keyword>
<dbReference type="STRING" id="649747.HMPREF0083_00091"/>
<evidence type="ECO:0000313" key="1">
    <source>
        <dbReference type="EMBL" id="ERI11807.1"/>
    </source>
</evidence>
<dbReference type="eggNOG" id="COG3081">
    <property type="taxonomic scope" value="Bacteria"/>
</dbReference>
<organism evidence="1 2">
    <name type="scientific">Aneurinibacillus aneurinilyticus ATCC 12856</name>
    <dbReference type="NCBI Taxonomy" id="649747"/>
    <lineage>
        <taxon>Bacteria</taxon>
        <taxon>Bacillati</taxon>
        <taxon>Bacillota</taxon>
        <taxon>Bacilli</taxon>
        <taxon>Bacillales</taxon>
        <taxon>Paenibacillaceae</taxon>
        <taxon>Aneurinibacillus group</taxon>
        <taxon>Aneurinibacillus</taxon>
    </lineage>
</organism>
<dbReference type="Pfam" id="PF04245">
    <property type="entry name" value="NA37"/>
    <property type="match status" value="1"/>
</dbReference>
<dbReference type="GO" id="GO:0009295">
    <property type="term" value="C:nucleoid"/>
    <property type="evidence" value="ECO:0007669"/>
    <property type="project" value="InterPro"/>
</dbReference>
<protein>
    <recommendedName>
        <fullName evidence="3">Nucleoid-associated protein NdpA</fullName>
    </recommendedName>
</protein>
<dbReference type="EMBL" id="AWSJ01000007">
    <property type="protein sequence ID" value="ERI11807.1"/>
    <property type="molecule type" value="Genomic_DNA"/>
</dbReference>
<comment type="caution">
    <text evidence="1">The sequence shown here is derived from an EMBL/GenBank/DDBJ whole genome shotgun (WGS) entry which is preliminary data.</text>
</comment>
<accession>U1YI90</accession>
<dbReference type="HOGENOM" id="CLU_068639_0_0_9"/>
<sequence>MVLFNYLYFCFGKIHTNKRWWLINMIDFTDIILNNLVIHKVGNKMRNEGYIISNNTPQIDDIYVRETLLKYFLTPFKATPSYRFFHETDINLNEVYTYLKVAFNDSDQFCEQATNILKHLYNNSTHPHIKSGEFYMAYFSNCLINNVKVDAIGIFKSENKDTYLKILEKNKGFNVYCEKGIDIRKLDKGCIVYNMEAETGFRVDIVDSTNNEQAQYWKEKFLNLRNVEDDKFHTETYLRIYDKFCEQNYNNHNKEEKLRLKSKAISYFSNNENFDFDKFAEKVIVDREIISEFKSYKENYEYDNRIETKEAFCINPEAVQKARKNIKNTIKLDNRIEIKIKGSMEDIQFPVLEKGFDEKLKKHYYKIYFDHEQ</sequence>
<reference evidence="1 2" key="1">
    <citation type="submission" date="2013-08" db="EMBL/GenBank/DDBJ databases">
        <authorList>
            <person name="Weinstock G."/>
            <person name="Sodergren E."/>
            <person name="Wylie T."/>
            <person name="Fulton L."/>
            <person name="Fulton R."/>
            <person name="Fronick C."/>
            <person name="O'Laughlin M."/>
            <person name="Godfrey J."/>
            <person name="Miner T."/>
            <person name="Herter B."/>
            <person name="Appelbaum E."/>
            <person name="Cordes M."/>
            <person name="Lek S."/>
            <person name="Wollam A."/>
            <person name="Pepin K.H."/>
            <person name="Palsikar V.B."/>
            <person name="Mitreva M."/>
            <person name="Wilson R.K."/>
        </authorList>
    </citation>
    <scope>NUCLEOTIDE SEQUENCE [LARGE SCALE GENOMIC DNA]</scope>
    <source>
        <strain evidence="1 2">ATCC 12856</strain>
    </source>
</reference>
<evidence type="ECO:0000313" key="2">
    <source>
        <dbReference type="Proteomes" id="UP000016511"/>
    </source>
</evidence>
<name>U1YI90_ANEAE</name>
<dbReference type="InterPro" id="IPR007358">
    <property type="entry name" value="Nucleoid_associated_NdpA"/>
</dbReference>
<dbReference type="Proteomes" id="UP000016511">
    <property type="component" value="Unassembled WGS sequence"/>
</dbReference>
<dbReference type="PATRIC" id="fig|649747.3.peg.79"/>
<dbReference type="AlphaFoldDB" id="U1YI90"/>
<gene>
    <name evidence="1" type="ORF">HMPREF0083_00091</name>
</gene>